<comment type="caution">
    <text evidence="4">The sequence shown here is derived from an EMBL/GenBank/DDBJ whole genome shotgun (WGS) entry which is preliminary data.</text>
</comment>
<name>A0A0F9LH70_9ZZZZ</name>
<protein>
    <recommendedName>
        <fullName evidence="5">Tetrahydromethanopterin S-methyltransferase subunit H</fullName>
    </recommendedName>
</protein>
<comment type="similarity">
    <text evidence="1">Belongs to the MtrH family.</text>
</comment>
<dbReference type="EMBL" id="LAZR01007248">
    <property type="protein sequence ID" value="KKM86486.1"/>
    <property type="molecule type" value="Genomic_DNA"/>
</dbReference>
<gene>
    <name evidence="4" type="ORF">LCGC14_1278480</name>
</gene>
<accession>A0A0F9LH70</accession>
<keyword evidence="2" id="KW-0489">Methyltransferase</keyword>
<dbReference type="GO" id="GO:0008168">
    <property type="term" value="F:methyltransferase activity"/>
    <property type="evidence" value="ECO:0007669"/>
    <property type="project" value="UniProtKB-KW"/>
</dbReference>
<dbReference type="GO" id="GO:0032259">
    <property type="term" value="P:methylation"/>
    <property type="evidence" value="ECO:0007669"/>
    <property type="project" value="UniProtKB-KW"/>
</dbReference>
<dbReference type="GO" id="GO:0006730">
    <property type="term" value="P:one-carbon metabolic process"/>
    <property type="evidence" value="ECO:0007669"/>
    <property type="project" value="InterPro"/>
</dbReference>
<dbReference type="InterPro" id="IPR023467">
    <property type="entry name" value="MeTrfase_MtrH/MtxH"/>
</dbReference>
<evidence type="ECO:0000256" key="3">
    <source>
        <dbReference type="ARBA" id="ARBA00022679"/>
    </source>
</evidence>
<proteinExistence type="inferred from homology"/>
<evidence type="ECO:0008006" key="5">
    <source>
        <dbReference type="Google" id="ProtNLM"/>
    </source>
</evidence>
<dbReference type="AlphaFoldDB" id="A0A0F9LH70"/>
<evidence type="ECO:0000313" key="4">
    <source>
        <dbReference type="EMBL" id="KKM86486.1"/>
    </source>
</evidence>
<dbReference type="Pfam" id="PF02007">
    <property type="entry name" value="MtrH"/>
    <property type="match status" value="1"/>
</dbReference>
<dbReference type="SUPFAM" id="SSF51717">
    <property type="entry name" value="Dihydropteroate synthetase-like"/>
    <property type="match status" value="1"/>
</dbReference>
<evidence type="ECO:0000256" key="2">
    <source>
        <dbReference type="ARBA" id="ARBA00022603"/>
    </source>
</evidence>
<organism evidence="4">
    <name type="scientific">marine sediment metagenome</name>
    <dbReference type="NCBI Taxonomy" id="412755"/>
    <lineage>
        <taxon>unclassified sequences</taxon>
        <taxon>metagenomes</taxon>
        <taxon>ecological metagenomes</taxon>
    </lineage>
</organism>
<dbReference type="InterPro" id="IPR011005">
    <property type="entry name" value="Dihydropteroate_synth-like_sf"/>
</dbReference>
<evidence type="ECO:0000256" key="1">
    <source>
        <dbReference type="ARBA" id="ARBA00006230"/>
    </source>
</evidence>
<reference evidence="4" key="1">
    <citation type="journal article" date="2015" name="Nature">
        <title>Complex archaea that bridge the gap between prokaryotes and eukaryotes.</title>
        <authorList>
            <person name="Spang A."/>
            <person name="Saw J.H."/>
            <person name="Jorgensen S.L."/>
            <person name="Zaremba-Niedzwiedzka K."/>
            <person name="Martijn J."/>
            <person name="Lind A.E."/>
            <person name="van Eijk R."/>
            <person name="Schleper C."/>
            <person name="Guy L."/>
            <person name="Ettema T.J."/>
        </authorList>
    </citation>
    <scope>NUCLEOTIDE SEQUENCE</scope>
</reference>
<keyword evidence="3" id="KW-0808">Transferase</keyword>
<sequence>MLNFDKEQKIVQIGNVKLGGQPGENPIVMIGSVFYAKHKALIDEKTGKIDKKLVENELNDFAELIEETKMQGIVDVVGAYPEALVKECEFVADIVDYPFLVDGLNDSSRIPAMASLREIGLIDRAILNSIDEATTDENLEKIKEIKVRNAVLLTFGNRYLFPKQKMKFLKEILIPKAQKANIDNYIVDTAVLDLPSISINFEATQLIKSELGLPTGFSPANTIYSWEFVKRYGENTRCGAIVSLMTYCATAASDFILFGPLKFAKCVIPAIALISGVNSYYRKRVLKKEISERSPLKVIF</sequence>